<organism evidence="8 9">
    <name type="scientific">Talaromyces rugulosus</name>
    <name type="common">Penicillium rugulosum</name>
    <dbReference type="NCBI Taxonomy" id="121627"/>
    <lineage>
        <taxon>Eukaryota</taxon>
        <taxon>Fungi</taxon>
        <taxon>Dikarya</taxon>
        <taxon>Ascomycota</taxon>
        <taxon>Pezizomycotina</taxon>
        <taxon>Eurotiomycetes</taxon>
        <taxon>Eurotiomycetidae</taxon>
        <taxon>Eurotiales</taxon>
        <taxon>Trichocomaceae</taxon>
        <taxon>Talaromyces</taxon>
        <taxon>Talaromyces sect. Islandici</taxon>
    </lineage>
</organism>
<evidence type="ECO:0000256" key="2">
    <source>
        <dbReference type="ARBA" id="ARBA00022692"/>
    </source>
</evidence>
<evidence type="ECO:0000256" key="4">
    <source>
        <dbReference type="ARBA" id="ARBA00023136"/>
    </source>
</evidence>
<keyword evidence="9" id="KW-1185">Reference proteome</keyword>
<dbReference type="GO" id="GO:0015385">
    <property type="term" value="F:sodium:proton antiporter activity"/>
    <property type="evidence" value="ECO:0007669"/>
    <property type="project" value="InterPro"/>
</dbReference>
<protein>
    <recommendedName>
        <fullName evidence="7">Cation/H+ exchanger transmembrane domain-containing protein</fullName>
    </recommendedName>
</protein>
<name>A0A7H8QZ00_TALRU</name>
<feature type="region of interest" description="Disordered" evidence="5">
    <location>
        <begin position="596"/>
        <end position="621"/>
    </location>
</feature>
<dbReference type="KEGG" id="trg:TRUGW13939_05778"/>
<dbReference type="InterPro" id="IPR004712">
    <property type="entry name" value="Na+/H+_antiporter_fungi"/>
</dbReference>
<comment type="subcellular location">
    <subcellularLocation>
        <location evidence="1">Membrane</location>
        <topology evidence="1">Multi-pass membrane protein</topology>
    </subcellularLocation>
</comment>
<feature type="transmembrane region" description="Helical" evidence="6">
    <location>
        <begin position="158"/>
        <end position="179"/>
    </location>
</feature>
<feature type="transmembrane region" description="Helical" evidence="6">
    <location>
        <begin position="200"/>
        <end position="221"/>
    </location>
</feature>
<feature type="transmembrane region" description="Helical" evidence="6">
    <location>
        <begin position="427"/>
        <end position="447"/>
    </location>
</feature>
<dbReference type="Proteomes" id="UP000509510">
    <property type="component" value="Chromosome III"/>
</dbReference>
<gene>
    <name evidence="8" type="ORF">TRUGW13939_05778</name>
</gene>
<dbReference type="GO" id="GO:0042391">
    <property type="term" value="P:regulation of membrane potential"/>
    <property type="evidence" value="ECO:0007669"/>
    <property type="project" value="InterPro"/>
</dbReference>
<dbReference type="RefSeq" id="XP_035344829.1">
    <property type="nucleotide sequence ID" value="XM_035488936.1"/>
</dbReference>
<dbReference type="OrthoDB" id="5327978at2759"/>
<evidence type="ECO:0000313" key="8">
    <source>
        <dbReference type="EMBL" id="QKX58651.1"/>
    </source>
</evidence>
<keyword evidence="3 6" id="KW-1133">Transmembrane helix</keyword>
<dbReference type="AlphaFoldDB" id="A0A7H8QZ00"/>
<evidence type="ECO:0000256" key="5">
    <source>
        <dbReference type="SAM" id="MobiDB-lite"/>
    </source>
</evidence>
<feature type="transmembrane region" description="Helical" evidence="6">
    <location>
        <begin position="467"/>
        <end position="490"/>
    </location>
</feature>
<dbReference type="GO" id="GO:0005886">
    <property type="term" value="C:plasma membrane"/>
    <property type="evidence" value="ECO:0007669"/>
    <property type="project" value="InterPro"/>
</dbReference>
<feature type="transmembrane region" description="Helical" evidence="6">
    <location>
        <begin position="12"/>
        <end position="28"/>
    </location>
</feature>
<accession>A0A7H8QZ00</accession>
<feature type="transmembrane region" description="Helical" evidence="6">
    <location>
        <begin position="35"/>
        <end position="55"/>
    </location>
</feature>
<dbReference type="PANTHER" id="PTHR31382">
    <property type="entry name" value="NA(+)/H(+) ANTIPORTER"/>
    <property type="match status" value="1"/>
</dbReference>
<keyword evidence="4 6" id="KW-0472">Membrane</keyword>
<feature type="transmembrane region" description="Helical" evidence="6">
    <location>
        <begin position="390"/>
        <end position="407"/>
    </location>
</feature>
<feature type="compositionally biased region" description="Polar residues" evidence="5">
    <location>
        <begin position="596"/>
        <end position="610"/>
    </location>
</feature>
<dbReference type="GO" id="GO:0120029">
    <property type="term" value="P:proton export across plasma membrane"/>
    <property type="evidence" value="ECO:0007669"/>
    <property type="project" value="InterPro"/>
</dbReference>
<feature type="transmembrane region" description="Helical" evidence="6">
    <location>
        <begin position="356"/>
        <end position="375"/>
    </location>
</feature>
<feature type="domain" description="Cation/H+ exchanger transmembrane" evidence="7">
    <location>
        <begin position="28"/>
        <end position="490"/>
    </location>
</feature>
<dbReference type="InterPro" id="IPR006153">
    <property type="entry name" value="Cation/H_exchanger_TM"/>
</dbReference>
<evidence type="ECO:0000256" key="3">
    <source>
        <dbReference type="ARBA" id="ARBA00022989"/>
    </source>
</evidence>
<feature type="transmembrane region" description="Helical" evidence="6">
    <location>
        <begin position="267"/>
        <end position="289"/>
    </location>
</feature>
<dbReference type="Pfam" id="PF00999">
    <property type="entry name" value="Na_H_Exchanger"/>
    <property type="match status" value="1"/>
</dbReference>
<keyword evidence="2 6" id="KW-0812">Transmembrane</keyword>
<dbReference type="EMBL" id="CP055900">
    <property type="protein sequence ID" value="QKX58651.1"/>
    <property type="molecule type" value="Genomic_DNA"/>
</dbReference>
<dbReference type="GO" id="GO:0036376">
    <property type="term" value="P:sodium ion export across plasma membrane"/>
    <property type="evidence" value="ECO:0007669"/>
    <property type="project" value="InterPro"/>
</dbReference>
<evidence type="ECO:0000256" key="1">
    <source>
        <dbReference type="ARBA" id="ARBA00004141"/>
    </source>
</evidence>
<evidence type="ECO:0000256" key="6">
    <source>
        <dbReference type="SAM" id="Phobius"/>
    </source>
</evidence>
<feature type="transmembrane region" description="Helical" evidence="6">
    <location>
        <begin position="130"/>
        <end position="152"/>
    </location>
</feature>
<proteinExistence type="predicted"/>
<dbReference type="PANTHER" id="PTHR31382:SF5">
    <property type="entry name" value="SODIUM ION_PROTON EXCHANGER (EUROFUNG)"/>
    <property type="match status" value="1"/>
</dbReference>
<sequence>MLKPILDIDNLNVSLTVFGLFILAYGYISAKIQRTWYLGEALPAFLLGIVFGPAASDFMNVSDWDRDGVYHNTHKVSYVQADRYTQREIWADNMLMVSKDLSRLIIGIQLVKVGYELPKQYQKQRAMEMTICLFPVMAMMWLCTTGCIKLIVPKLSVVSALIIASCVTCTDPILSQAIAKGPFAENYVRRPLREFISSEAGGNDGFGFPFLLFAVALLRYAGTRANAISLDNMDLAEGIPDQLGGGEMGRYGGGLETALKHWLIEGVVFMVLLGLAYGVFLGWVCRVFLNQAVKRKCVDNESYFLFPFAIGIFIVGTCGCFGADDTLACFVAGNALNWDGRFLAEAHLRHDSFNNIIERVLNFVAFMFIGLVMPWQDLTSPGKVAVNGLTAWRLVVLGILVLFLRRIPAIMLTYRFMPKVCRDWKEALFLGYFGPIGIGAVSYAEYARQLFPNPGQSDKEIDDLTGALIPVVYWLVFCSIIIHGISVPILNAAYKYFKVQPVHDEPVEILLLSNNEPLPANSTACPHRHAAVLNNRFSRQDGLDDELEAEEVRRAAAAAATERESGFVMHRCSTHASDESVLLGGGGTCSSEMGTITPVDTCSTPSSVVPQQPRRDTRNMV</sequence>
<evidence type="ECO:0000313" key="9">
    <source>
        <dbReference type="Proteomes" id="UP000509510"/>
    </source>
</evidence>
<evidence type="ECO:0000259" key="7">
    <source>
        <dbReference type="Pfam" id="PF00999"/>
    </source>
</evidence>
<dbReference type="GeneID" id="55993275"/>
<reference evidence="9" key="1">
    <citation type="submission" date="2020-06" db="EMBL/GenBank/DDBJ databases">
        <title>A chromosome-scale genome assembly of Talaromyces rugulosus W13939.</title>
        <authorList>
            <person name="Wang B."/>
            <person name="Guo L."/>
            <person name="Ye K."/>
            <person name="Wang L."/>
        </authorList>
    </citation>
    <scope>NUCLEOTIDE SEQUENCE [LARGE SCALE GENOMIC DNA]</scope>
    <source>
        <strain evidence="9">W13939</strain>
    </source>
</reference>